<dbReference type="GO" id="GO:0000976">
    <property type="term" value="F:transcription cis-regulatory region binding"/>
    <property type="evidence" value="ECO:0007669"/>
    <property type="project" value="TreeGrafter"/>
</dbReference>
<dbReference type="GO" id="GO:0005829">
    <property type="term" value="C:cytosol"/>
    <property type="evidence" value="ECO:0007669"/>
    <property type="project" value="TreeGrafter"/>
</dbReference>
<evidence type="ECO:0000313" key="10">
    <source>
        <dbReference type="EMBL" id="NYI07213.1"/>
    </source>
</evidence>
<accession>A0A852ZXW4</accession>
<comment type="caution">
    <text evidence="10">The sequence shown here is derived from an EMBL/GenBank/DDBJ whole genome shotgun (WGS) entry which is preliminary data.</text>
</comment>
<dbReference type="PROSITE" id="PS51755">
    <property type="entry name" value="OMPR_PHOB"/>
    <property type="match status" value="1"/>
</dbReference>
<evidence type="ECO:0000256" key="4">
    <source>
        <dbReference type="ARBA" id="ARBA00023125"/>
    </source>
</evidence>
<feature type="modified residue" description="4-aspartylphosphate" evidence="6">
    <location>
        <position position="52"/>
    </location>
</feature>
<evidence type="ECO:0000256" key="6">
    <source>
        <dbReference type="PROSITE-ProRule" id="PRU00169"/>
    </source>
</evidence>
<dbReference type="EMBL" id="JACBZD010000001">
    <property type="protein sequence ID" value="NYI07213.1"/>
    <property type="molecule type" value="Genomic_DNA"/>
</dbReference>
<evidence type="ECO:0000256" key="1">
    <source>
        <dbReference type="ARBA" id="ARBA00022553"/>
    </source>
</evidence>
<keyword evidence="11" id="KW-1185">Reference proteome</keyword>
<evidence type="ECO:0000259" key="8">
    <source>
        <dbReference type="PROSITE" id="PS50110"/>
    </source>
</evidence>
<keyword evidence="1 6" id="KW-0597">Phosphoprotein</keyword>
<dbReference type="SUPFAM" id="SSF52172">
    <property type="entry name" value="CheY-like"/>
    <property type="match status" value="1"/>
</dbReference>
<keyword evidence="3" id="KW-0805">Transcription regulation</keyword>
<dbReference type="InterPro" id="IPR011006">
    <property type="entry name" value="CheY-like_superfamily"/>
</dbReference>
<keyword evidence="4 7" id="KW-0238">DNA-binding</keyword>
<gene>
    <name evidence="10" type="ORF">FHU37_004156</name>
</gene>
<feature type="domain" description="Response regulatory" evidence="8">
    <location>
        <begin position="3"/>
        <end position="116"/>
    </location>
</feature>
<organism evidence="10 11">
    <name type="scientific">Allostreptomyces psammosilenae</name>
    <dbReference type="NCBI Taxonomy" id="1892865"/>
    <lineage>
        <taxon>Bacteria</taxon>
        <taxon>Bacillati</taxon>
        <taxon>Actinomycetota</taxon>
        <taxon>Actinomycetes</taxon>
        <taxon>Kitasatosporales</taxon>
        <taxon>Streptomycetaceae</taxon>
        <taxon>Allostreptomyces</taxon>
    </lineage>
</organism>
<dbReference type="AlphaFoldDB" id="A0A852ZXW4"/>
<proteinExistence type="predicted"/>
<reference evidence="10 11" key="1">
    <citation type="submission" date="2020-07" db="EMBL/GenBank/DDBJ databases">
        <title>Sequencing the genomes of 1000 actinobacteria strains.</title>
        <authorList>
            <person name="Klenk H.-P."/>
        </authorList>
    </citation>
    <scope>NUCLEOTIDE SEQUENCE [LARGE SCALE GENOMIC DNA]</scope>
    <source>
        <strain evidence="10 11">DSM 42178</strain>
    </source>
</reference>
<evidence type="ECO:0000256" key="3">
    <source>
        <dbReference type="ARBA" id="ARBA00023015"/>
    </source>
</evidence>
<dbReference type="InterPro" id="IPR036388">
    <property type="entry name" value="WH-like_DNA-bd_sf"/>
</dbReference>
<dbReference type="FunFam" id="1.10.10.10:FF:000018">
    <property type="entry name" value="DNA-binding response regulator ResD"/>
    <property type="match status" value="1"/>
</dbReference>
<evidence type="ECO:0000259" key="9">
    <source>
        <dbReference type="PROSITE" id="PS51755"/>
    </source>
</evidence>
<dbReference type="SMART" id="SM00862">
    <property type="entry name" value="Trans_reg_C"/>
    <property type="match status" value="1"/>
</dbReference>
<keyword evidence="2" id="KW-0902">Two-component regulatory system</keyword>
<dbReference type="Pfam" id="PF00072">
    <property type="entry name" value="Response_reg"/>
    <property type="match status" value="1"/>
</dbReference>
<dbReference type="GO" id="GO:0032993">
    <property type="term" value="C:protein-DNA complex"/>
    <property type="evidence" value="ECO:0007669"/>
    <property type="project" value="TreeGrafter"/>
</dbReference>
<dbReference type="Proteomes" id="UP000567795">
    <property type="component" value="Unassembled WGS sequence"/>
</dbReference>
<dbReference type="RefSeq" id="WP_179815665.1">
    <property type="nucleotide sequence ID" value="NZ_JACBZD010000001.1"/>
</dbReference>
<protein>
    <submittedName>
        <fullName evidence="10">DNA-binding response OmpR family regulator</fullName>
    </submittedName>
</protein>
<evidence type="ECO:0000313" key="11">
    <source>
        <dbReference type="Proteomes" id="UP000567795"/>
    </source>
</evidence>
<dbReference type="SMART" id="SM00448">
    <property type="entry name" value="REC"/>
    <property type="match status" value="1"/>
</dbReference>
<evidence type="ECO:0000256" key="2">
    <source>
        <dbReference type="ARBA" id="ARBA00023012"/>
    </source>
</evidence>
<dbReference type="CDD" id="cd00383">
    <property type="entry name" value="trans_reg_C"/>
    <property type="match status" value="1"/>
</dbReference>
<evidence type="ECO:0000256" key="7">
    <source>
        <dbReference type="PROSITE-ProRule" id="PRU01091"/>
    </source>
</evidence>
<dbReference type="PANTHER" id="PTHR48111:SF4">
    <property type="entry name" value="DNA-BINDING DUAL TRANSCRIPTIONAL REGULATOR OMPR"/>
    <property type="match status" value="1"/>
</dbReference>
<name>A0A852ZXW4_9ACTN</name>
<dbReference type="PANTHER" id="PTHR48111">
    <property type="entry name" value="REGULATOR OF RPOS"/>
    <property type="match status" value="1"/>
</dbReference>
<sequence>MARVLLVEDDPSVGPALARELAAAAHTVHLVGTAMRALGEVARAEYDVVVLDVAPPDADGTQVLRMVRRMSDVAVIVATDRDDETEAERLRLAGADAHLPRPLSGDRLADGIAAVLGRIGGSLTSGPAPRLVLRVGALAVDVDRRQASLDGVPLDLTRREFDLLAHLAARPGTVVSRRELFGAVWRRGCGGEQTVDVHLSWLRRKLGENASAPRYLHTVRGVGVKLQAPTGDDAD</sequence>
<dbReference type="Pfam" id="PF00486">
    <property type="entry name" value="Trans_reg_C"/>
    <property type="match status" value="1"/>
</dbReference>
<keyword evidence="5" id="KW-0804">Transcription</keyword>
<evidence type="ECO:0000256" key="5">
    <source>
        <dbReference type="ARBA" id="ARBA00023163"/>
    </source>
</evidence>
<dbReference type="InterPro" id="IPR039420">
    <property type="entry name" value="WalR-like"/>
</dbReference>
<dbReference type="GO" id="GO:0000156">
    <property type="term" value="F:phosphorelay response regulator activity"/>
    <property type="evidence" value="ECO:0007669"/>
    <property type="project" value="TreeGrafter"/>
</dbReference>
<dbReference type="Gene3D" id="3.40.50.2300">
    <property type="match status" value="1"/>
</dbReference>
<dbReference type="PROSITE" id="PS50110">
    <property type="entry name" value="RESPONSE_REGULATORY"/>
    <property type="match status" value="1"/>
</dbReference>
<feature type="domain" description="OmpR/PhoB-type" evidence="9">
    <location>
        <begin position="130"/>
        <end position="228"/>
    </location>
</feature>
<dbReference type="GO" id="GO:0006355">
    <property type="term" value="P:regulation of DNA-templated transcription"/>
    <property type="evidence" value="ECO:0007669"/>
    <property type="project" value="InterPro"/>
</dbReference>
<dbReference type="InterPro" id="IPR001789">
    <property type="entry name" value="Sig_transdc_resp-reg_receiver"/>
</dbReference>
<dbReference type="Gene3D" id="1.10.10.10">
    <property type="entry name" value="Winged helix-like DNA-binding domain superfamily/Winged helix DNA-binding domain"/>
    <property type="match status" value="1"/>
</dbReference>
<feature type="DNA-binding region" description="OmpR/PhoB-type" evidence="7">
    <location>
        <begin position="130"/>
        <end position="228"/>
    </location>
</feature>
<dbReference type="InterPro" id="IPR001867">
    <property type="entry name" value="OmpR/PhoB-type_DNA-bd"/>
</dbReference>